<gene>
    <name evidence="5" type="ORF">ONB1V03_LOCUS19060</name>
</gene>
<keyword evidence="3" id="KW-0067">ATP-binding</keyword>
<feature type="domain" description="Helicase ATP-binding" evidence="4">
    <location>
        <begin position="7"/>
        <end position="232"/>
    </location>
</feature>
<dbReference type="GO" id="GO:0006366">
    <property type="term" value="P:transcription by RNA polymerase II"/>
    <property type="evidence" value="ECO:0007669"/>
    <property type="project" value="TreeGrafter"/>
</dbReference>
<dbReference type="EMBL" id="OC942933">
    <property type="protein sequence ID" value="CAD7662500.1"/>
    <property type="molecule type" value="Genomic_DNA"/>
</dbReference>
<reference evidence="5" key="1">
    <citation type="submission" date="2020-11" db="EMBL/GenBank/DDBJ databases">
        <authorList>
            <person name="Tran Van P."/>
        </authorList>
    </citation>
    <scope>NUCLEOTIDE SEQUENCE</scope>
</reference>
<dbReference type="Proteomes" id="UP000728032">
    <property type="component" value="Unassembled WGS sequence"/>
</dbReference>
<accession>A0A7R9MMB5</accession>
<dbReference type="SUPFAM" id="SSF52540">
    <property type="entry name" value="P-loop containing nucleoside triphosphate hydrolases"/>
    <property type="match status" value="1"/>
</dbReference>
<feature type="non-terminal residue" evidence="5">
    <location>
        <position position="232"/>
    </location>
</feature>
<evidence type="ECO:0000256" key="1">
    <source>
        <dbReference type="ARBA" id="ARBA00022741"/>
    </source>
</evidence>
<dbReference type="InterPro" id="IPR006554">
    <property type="entry name" value="Helicase-like_DEXD_c2"/>
</dbReference>
<dbReference type="InterPro" id="IPR013020">
    <property type="entry name" value="Rad3/Chl1-like"/>
</dbReference>
<protein>
    <recommendedName>
        <fullName evidence="4">Helicase ATP-binding domain-containing protein</fullName>
    </recommendedName>
</protein>
<organism evidence="5">
    <name type="scientific">Oppiella nova</name>
    <dbReference type="NCBI Taxonomy" id="334625"/>
    <lineage>
        <taxon>Eukaryota</taxon>
        <taxon>Metazoa</taxon>
        <taxon>Ecdysozoa</taxon>
        <taxon>Arthropoda</taxon>
        <taxon>Chelicerata</taxon>
        <taxon>Arachnida</taxon>
        <taxon>Acari</taxon>
        <taxon>Acariformes</taxon>
        <taxon>Sarcoptiformes</taxon>
        <taxon>Oribatida</taxon>
        <taxon>Brachypylina</taxon>
        <taxon>Oppioidea</taxon>
        <taxon>Oppiidae</taxon>
        <taxon>Oppiella</taxon>
    </lineage>
</organism>
<dbReference type="PROSITE" id="PS51193">
    <property type="entry name" value="HELICASE_ATP_BIND_2"/>
    <property type="match status" value="1"/>
</dbReference>
<dbReference type="Gene3D" id="3.40.50.300">
    <property type="entry name" value="P-loop containing nucleotide triphosphate hydrolases"/>
    <property type="match status" value="1"/>
</dbReference>
<dbReference type="GO" id="GO:0003678">
    <property type="term" value="F:DNA helicase activity"/>
    <property type="evidence" value="ECO:0007669"/>
    <property type="project" value="InterPro"/>
</dbReference>
<evidence type="ECO:0000256" key="2">
    <source>
        <dbReference type="ARBA" id="ARBA00022801"/>
    </source>
</evidence>
<dbReference type="PANTHER" id="PTHR11472:SF1">
    <property type="entry name" value="GENERAL TRANSCRIPTION AND DNA REPAIR FACTOR IIH HELICASE SUBUNIT XPD"/>
    <property type="match status" value="1"/>
</dbReference>
<dbReference type="EMBL" id="CAJPVJ010028108">
    <property type="protein sequence ID" value="CAG2179636.1"/>
    <property type="molecule type" value="Genomic_DNA"/>
</dbReference>
<dbReference type="OrthoDB" id="272481at2759"/>
<evidence type="ECO:0000256" key="3">
    <source>
        <dbReference type="ARBA" id="ARBA00022840"/>
    </source>
</evidence>
<dbReference type="GO" id="GO:0003684">
    <property type="term" value="F:damaged DNA binding"/>
    <property type="evidence" value="ECO:0007669"/>
    <property type="project" value="TreeGrafter"/>
</dbReference>
<dbReference type="NCBIfam" id="TIGR00604">
    <property type="entry name" value="rad3"/>
    <property type="match status" value="1"/>
</dbReference>
<keyword evidence="6" id="KW-1185">Reference proteome</keyword>
<dbReference type="InterPro" id="IPR027417">
    <property type="entry name" value="P-loop_NTPase"/>
</dbReference>
<dbReference type="GO" id="GO:0005634">
    <property type="term" value="C:nucleus"/>
    <property type="evidence" value="ECO:0007669"/>
    <property type="project" value="TreeGrafter"/>
</dbReference>
<dbReference type="InterPro" id="IPR014013">
    <property type="entry name" value="Helic_SF1/SF2_ATP-bd_DinG/Rad3"/>
</dbReference>
<dbReference type="Pfam" id="PF06733">
    <property type="entry name" value="DEAD_2"/>
    <property type="match status" value="1"/>
</dbReference>
<evidence type="ECO:0000259" key="4">
    <source>
        <dbReference type="PROSITE" id="PS51193"/>
    </source>
</evidence>
<dbReference type="PANTHER" id="PTHR11472">
    <property type="entry name" value="DNA REPAIR DEAD HELICASE RAD3/XP-D SUBFAMILY MEMBER"/>
    <property type="match status" value="1"/>
</dbReference>
<evidence type="ECO:0000313" key="6">
    <source>
        <dbReference type="Proteomes" id="UP000728032"/>
    </source>
</evidence>
<dbReference type="GO" id="GO:0005524">
    <property type="term" value="F:ATP binding"/>
    <property type="evidence" value="ECO:0007669"/>
    <property type="project" value="UniProtKB-KW"/>
</dbReference>
<dbReference type="InterPro" id="IPR010614">
    <property type="entry name" value="RAD3-like_helicase_DEAD"/>
</dbReference>
<dbReference type="InterPro" id="IPR045028">
    <property type="entry name" value="DinG/Rad3-like"/>
</dbReference>
<name>A0A7R9MMB5_9ACAR</name>
<dbReference type="GO" id="GO:0045951">
    <property type="term" value="P:positive regulation of mitotic recombination"/>
    <property type="evidence" value="ECO:0007669"/>
    <property type="project" value="TreeGrafter"/>
</dbReference>
<dbReference type="AlphaFoldDB" id="A0A7R9MMB5"/>
<keyword evidence="2" id="KW-0378">Hydrolase</keyword>
<sequence length="232" mass="26592">MKLDIDGLDVYFPYDYIYPEQYSYMCELKKCLDARGHGVLEMPSGTGKTISLLALIIAYQRQRPNDISKLIYCSRTVPEIEKVIQELRHLNDYYKKLSTSDRNKSNFLGLCLTSRKNLCIHPVVSREKDGKSVDGKCFSLTASHRRVASDSDESQSNECSFYENFEAKGREVLLPNGVYNIDDLKGFGRSKGLCPYFLTRYAITYANVVVYSYYYLLDPKIAEIVSKELSKN</sequence>
<dbReference type="GO" id="GO:0016818">
    <property type="term" value="F:hydrolase activity, acting on acid anhydrides, in phosphorus-containing anhydrides"/>
    <property type="evidence" value="ECO:0007669"/>
    <property type="project" value="InterPro"/>
</dbReference>
<evidence type="ECO:0000313" key="5">
    <source>
        <dbReference type="EMBL" id="CAD7662500.1"/>
    </source>
</evidence>
<proteinExistence type="predicted"/>
<dbReference type="SMART" id="SM00488">
    <property type="entry name" value="DEXDc2"/>
    <property type="match status" value="1"/>
</dbReference>
<keyword evidence="1" id="KW-0547">Nucleotide-binding</keyword>